<keyword evidence="4" id="KW-0808">Transferase</keyword>
<evidence type="ECO:0000256" key="8">
    <source>
        <dbReference type="ARBA" id="ARBA00023012"/>
    </source>
</evidence>
<protein>
    <recommendedName>
        <fullName evidence="2">histidine kinase</fullName>
        <ecNumber evidence="2">2.7.13.3</ecNumber>
    </recommendedName>
</protein>
<gene>
    <name evidence="11" type="ORF">Phou_070690</name>
</gene>
<reference evidence="11 12" key="1">
    <citation type="submission" date="2020-03" db="EMBL/GenBank/DDBJ databases">
        <title>Whole genome shotgun sequence of Phytohabitans houttuyneae NBRC 108639.</title>
        <authorList>
            <person name="Komaki H."/>
            <person name="Tamura T."/>
        </authorList>
    </citation>
    <scope>NUCLEOTIDE SEQUENCE [LARGE SCALE GENOMIC DNA]</scope>
    <source>
        <strain evidence="11 12">NBRC 108639</strain>
    </source>
</reference>
<feature type="transmembrane region" description="Helical" evidence="9">
    <location>
        <begin position="133"/>
        <end position="152"/>
    </location>
</feature>
<dbReference type="InterPro" id="IPR005467">
    <property type="entry name" value="His_kinase_dom"/>
</dbReference>
<evidence type="ECO:0000259" key="10">
    <source>
        <dbReference type="PROSITE" id="PS50109"/>
    </source>
</evidence>
<dbReference type="InterPro" id="IPR050482">
    <property type="entry name" value="Sensor_HK_TwoCompSys"/>
</dbReference>
<evidence type="ECO:0000313" key="11">
    <source>
        <dbReference type="EMBL" id="GFJ82889.1"/>
    </source>
</evidence>
<dbReference type="PANTHER" id="PTHR24421">
    <property type="entry name" value="NITRATE/NITRITE SENSOR PROTEIN NARX-RELATED"/>
    <property type="match status" value="1"/>
</dbReference>
<dbReference type="AlphaFoldDB" id="A0A6V8KL36"/>
<dbReference type="Pfam" id="PF07730">
    <property type="entry name" value="HisKA_3"/>
    <property type="match status" value="1"/>
</dbReference>
<evidence type="ECO:0000256" key="2">
    <source>
        <dbReference type="ARBA" id="ARBA00012438"/>
    </source>
</evidence>
<keyword evidence="6" id="KW-0418">Kinase</keyword>
<feature type="transmembrane region" description="Helical" evidence="9">
    <location>
        <begin position="109"/>
        <end position="127"/>
    </location>
</feature>
<keyword evidence="9" id="KW-0812">Transmembrane</keyword>
<evidence type="ECO:0000256" key="5">
    <source>
        <dbReference type="ARBA" id="ARBA00022741"/>
    </source>
</evidence>
<dbReference type="EMBL" id="BLPF01000002">
    <property type="protein sequence ID" value="GFJ82889.1"/>
    <property type="molecule type" value="Genomic_DNA"/>
</dbReference>
<comment type="catalytic activity">
    <reaction evidence="1">
        <text>ATP + protein L-histidine = ADP + protein N-phospho-L-histidine.</text>
        <dbReference type="EC" id="2.7.13.3"/>
    </reaction>
</comment>
<dbReference type="Gene3D" id="1.20.5.1930">
    <property type="match status" value="1"/>
</dbReference>
<dbReference type="RefSeq" id="WP_173063968.1">
    <property type="nucleotide sequence ID" value="NZ_BAABGO010000004.1"/>
</dbReference>
<name>A0A6V8KL36_9ACTN</name>
<keyword evidence="9" id="KW-0472">Membrane</keyword>
<feature type="transmembrane region" description="Helical" evidence="9">
    <location>
        <begin position="77"/>
        <end position="97"/>
    </location>
</feature>
<dbReference type="SUPFAM" id="SSF55874">
    <property type="entry name" value="ATPase domain of HSP90 chaperone/DNA topoisomerase II/histidine kinase"/>
    <property type="match status" value="1"/>
</dbReference>
<evidence type="ECO:0000256" key="9">
    <source>
        <dbReference type="SAM" id="Phobius"/>
    </source>
</evidence>
<evidence type="ECO:0000256" key="1">
    <source>
        <dbReference type="ARBA" id="ARBA00000085"/>
    </source>
</evidence>
<feature type="transmembrane region" description="Helical" evidence="9">
    <location>
        <begin position="55"/>
        <end position="71"/>
    </location>
</feature>
<accession>A0A6V8KL36</accession>
<evidence type="ECO:0000256" key="3">
    <source>
        <dbReference type="ARBA" id="ARBA00022553"/>
    </source>
</evidence>
<dbReference type="InterPro" id="IPR036890">
    <property type="entry name" value="HATPase_C_sf"/>
</dbReference>
<organism evidence="11 12">
    <name type="scientific">Phytohabitans houttuyneae</name>
    <dbReference type="NCBI Taxonomy" id="1076126"/>
    <lineage>
        <taxon>Bacteria</taxon>
        <taxon>Bacillati</taxon>
        <taxon>Actinomycetota</taxon>
        <taxon>Actinomycetes</taxon>
        <taxon>Micromonosporales</taxon>
        <taxon>Micromonosporaceae</taxon>
    </lineage>
</organism>
<dbReference type="PROSITE" id="PS50109">
    <property type="entry name" value="HIS_KIN"/>
    <property type="match status" value="1"/>
</dbReference>
<keyword evidence="8" id="KW-0902">Two-component regulatory system</keyword>
<dbReference type="Pfam" id="PF02518">
    <property type="entry name" value="HATPase_c"/>
    <property type="match status" value="1"/>
</dbReference>
<comment type="caution">
    <text evidence="11">The sequence shown here is derived from an EMBL/GenBank/DDBJ whole genome shotgun (WGS) entry which is preliminary data.</text>
</comment>
<keyword evidence="5" id="KW-0547">Nucleotide-binding</keyword>
<dbReference type="GO" id="GO:0016020">
    <property type="term" value="C:membrane"/>
    <property type="evidence" value="ECO:0007669"/>
    <property type="project" value="InterPro"/>
</dbReference>
<dbReference type="CDD" id="cd16917">
    <property type="entry name" value="HATPase_UhpB-NarQ-NarX-like"/>
    <property type="match status" value="1"/>
</dbReference>
<dbReference type="InterPro" id="IPR011712">
    <property type="entry name" value="Sig_transdc_His_kin_sub3_dim/P"/>
</dbReference>
<dbReference type="GO" id="GO:0005524">
    <property type="term" value="F:ATP binding"/>
    <property type="evidence" value="ECO:0007669"/>
    <property type="project" value="UniProtKB-KW"/>
</dbReference>
<dbReference type="PANTHER" id="PTHR24421:SF10">
    <property type="entry name" value="NITRATE_NITRITE SENSOR PROTEIN NARQ"/>
    <property type="match status" value="1"/>
</dbReference>
<dbReference type="GO" id="GO:0000155">
    <property type="term" value="F:phosphorelay sensor kinase activity"/>
    <property type="evidence" value="ECO:0007669"/>
    <property type="project" value="InterPro"/>
</dbReference>
<evidence type="ECO:0000256" key="4">
    <source>
        <dbReference type="ARBA" id="ARBA00022679"/>
    </source>
</evidence>
<reference evidence="11 12" key="2">
    <citation type="submission" date="2020-03" db="EMBL/GenBank/DDBJ databases">
        <authorList>
            <person name="Ichikawa N."/>
            <person name="Kimura A."/>
            <person name="Kitahashi Y."/>
            <person name="Uohara A."/>
        </authorList>
    </citation>
    <scope>NUCLEOTIDE SEQUENCE [LARGE SCALE GENOMIC DNA]</scope>
    <source>
        <strain evidence="11 12">NBRC 108639</strain>
    </source>
</reference>
<dbReference type="GO" id="GO:0046983">
    <property type="term" value="F:protein dimerization activity"/>
    <property type="evidence" value="ECO:0007669"/>
    <property type="project" value="InterPro"/>
</dbReference>
<sequence>MRLWRIKRVDLVVAVVFLTVALFEELTAPHRLPFWWLRLGFAVALVVVRRAAPLATLLLDVAVVQVLWLPTEVDDYRVWQAFCLFIGLHTVGREIILRGPDRDPLWRRLLAAAMLAATIAVLVGQRTTMTSDVFASAGYTVAAWLSGLLLQVQARRDAERSAALAAAQSLRADQALADERARIARELHDMVAHSVTVMVLQAAAVRRRLGTAQEAERDLLAGVEQAGRDAVTELRRTLGLLRGAEAAGTVPQRGLADLDELLDQIREAGVAVHLSTEGAPRPLPASLDLSAYRIVQEALTNVLKHSAARRATVTIAYGTDDLRLTVADTGGGRPHPGVSRTPADATAAGGHGLVGMRERAAMFGGRLAAGPEPGGGYRVGAVLPLARPHTYAEASS</sequence>
<dbReference type="EC" id="2.7.13.3" evidence="2"/>
<keyword evidence="9" id="KW-1133">Transmembrane helix</keyword>
<keyword evidence="12" id="KW-1185">Reference proteome</keyword>
<dbReference type="InterPro" id="IPR003594">
    <property type="entry name" value="HATPase_dom"/>
</dbReference>
<dbReference type="Proteomes" id="UP000482800">
    <property type="component" value="Unassembled WGS sequence"/>
</dbReference>
<proteinExistence type="predicted"/>
<keyword evidence="3" id="KW-0597">Phosphoprotein</keyword>
<evidence type="ECO:0000256" key="7">
    <source>
        <dbReference type="ARBA" id="ARBA00022840"/>
    </source>
</evidence>
<evidence type="ECO:0000313" key="12">
    <source>
        <dbReference type="Proteomes" id="UP000482800"/>
    </source>
</evidence>
<dbReference type="Gene3D" id="3.30.565.10">
    <property type="entry name" value="Histidine kinase-like ATPase, C-terminal domain"/>
    <property type="match status" value="1"/>
</dbReference>
<feature type="domain" description="Histidine kinase" evidence="10">
    <location>
        <begin position="293"/>
        <end position="387"/>
    </location>
</feature>
<evidence type="ECO:0000256" key="6">
    <source>
        <dbReference type="ARBA" id="ARBA00022777"/>
    </source>
</evidence>
<keyword evidence="7" id="KW-0067">ATP-binding</keyword>